<name>A0ABV5KP50_9BACL</name>
<gene>
    <name evidence="2" type="ORF">ACFFSY_08145</name>
</gene>
<dbReference type="EMBL" id="JBHMDO010000015">
    <property type="protein sequence ID" value="MFB9325897.1"/>
    <property type="molecule type" value="Genomic_DNA"/>
</dbReference>
<proteinExistence type="predicted"/>
<feature type="chain" id="PRO_5046397618" description="Glycoside-hydrolase family GH114 TIM-barrel domain-containing protein" evidence="1">
    <location>
        <begin position="26"/>
        <end position="343"/>
    </location>
</feature>
<reference evidence="2 3" key="1">
    <citation type="submission" date="2024-09" db="EMBL/GenBank/DDBJ databases">
        <authorList>
            <person name="Sun Q."/>
            <person name="Mori K."/>
        </authorList>
    </citation>
    <scope>NUCLEOTIDE SEQUENCE [LARGE SCALE GENOMIC DNA]</scope>
    <source>
        <strain evidence="2 3">TISTR 2452</strain>
    </source>
</reference>
<sequence>MMKTKNWFIALLALMFLVTTQPVGASAESYSSGTGSKLLIYYATPKLINNVRDDAAAAAIFAKYDYVVLGAGLESPSHAYNVSTRNIIGLAKSIHPSMKFFGYVDLGVTTYNYTIDVMQTKVTQWKSMGVSGIFLDDAGYDFQTPRARLNLMLDYLHSNQLSGFVNAWKPEDVMGSEVNAAYNPSGIATRMGPNDYYLLESFILNTVTSSSTYVSNSGYAIGKYIKQRGDKAMNYKKTLGVKMMAINVVDYVTRTDAQIRKYFEMMEVGSLLFGLDGYGLSAANYSASGTNRFLVKDHAYNPNYKTLVSSSSSYTTNATLTEFKRAGYTIHNEPSSHWWNFRQ</sequence>
<feature type="signal peptide" evidence="1">
    <location>
        <begin position="1"/>
        <end position="25"/>
    </location>
</feature>
<evidence type="ECO:0000313" key="3">
    <source>
        <dbReference type="Proteomes" id="UP001589747"/>
    </source>
</evidence>
<protein>
    <recommendedName>
        <fullName evidence="4">Glycoside-hydrolase family GH114 TIM-barrel domain-containing protein</fullName>
    </recommendedName>
</protein>
<dbReference type="Proteomes" id="UP001589747">
    <property type="component" value="Unassembled WGS sequence"/>
</dbReference>
<organism evidence="2 3">
    <name type="scientific">Paenibacillus aurantiacus</name>
    <dbReference type="NCBI Taxonomy" id="1936118"/>
    <lineage>
        <taxon>Bacteria</taxon>
        <taxon>Bacillati</taxon>
        <taxon>Bacillota</taxon>
        <taxon>Bacilli</taxon>
        <taxon>Bacillales</taxon>
        <taxon>Paenibacillaceae</taxon>
        <taxon>Paenibacillus</taxon>
    </lineage>
</organism>
<evidence type="ECO:0000256" key="1">
    <source>
        <dbReference type="SAM" id="SignalP"/>
    </source>
</evidence>
<comment type="caution">
    <text evidence="2">The sequence shown here is derived from an EMBL/GenBank/DDBJ whole genome shotgun (WGS) entry which is preliminary data.</text>
</comment>
<accession>A0ABV5KP50</accession>
<dbReference type="RefSeq" id="WP_377492602.1">
    <property type="nucleotide sequence ID" value="NZ_JBHMDO010000015.1"/>
</dbReference>
<evidence type="ECO:0000313" key="2">
    <source>
        <dbReference type="EMBL" id="MFB9325897.1"/>
    </source>
</evidence>
<evidence type="ECO:0008006" key="4">
    <source>
        <dbReference type="Google" id="ProtNLM"/>
    </source>
</evidence>
<keyword evidence="3" id="KW-1185">Reference proteome</keyword>
<keyword evidence="1" id="KW-0732">Signal</keyword>